<organism evidence="1 2">
    <name type="scientific">Port-miou virus</name>
    <dbReference type="NCBI Taxonomy" id="1733873"/>
    <lineage>
        <taxon>Viruses</taxon>
        <taxon>Varidnaviria</taxon>
        <taxon>Bamfordvirae</taxon>
        <taxon>Nucleocytoviricota</taxon>
        <taxon>Megaviricetes</taxon>
        <taxon>Pimascovirales</taxon>
        <taxon>Pimascovirales incertae sedis</taxon>
        <taxon>Marseilleviridae</taxon>
        <taxon>Losannavirus</taxon>
        <taxon>Losannavirus lausannense</taxon>
        <taxon>Lausannevirus</taxon>
    </lineage>
</organism>
<evidence type="ECO:0000313" key="2">
    <source>
        <dbReference type="Proteomes" id="UP000319438"/>
    </source>
</evidence>
<name>A0A0N9PWH5_9VIRU</name>
<sequence length="226" mass="26113">MLCAAECLQSFGYVCDQEFCDTNTEKLSCFCCVCGSQSVQTLESPKECGKCKKEFSMRELIDLVEEEDCRLLKKEDDGNILFLCSCGKRARSTILEFLSGRRCKPCNISRSKKMLPEELLGDKELVKVLANSRLWFGLDKPKREKRGPTQGFQYEFCGMTLFWHPDIIDEERRLCIETKSEECFQMEKQRTYAKLLSATKQGYSAKLVIYDENGDEDYTLHFPRLS</sequence>
<evidence type="ECO:0000313" key="1">
    <source>
        <dbReference type="EMBL" id="ALH06988.1"/>
    </source>
</evidence>
<dbReference type="EMBL" id="KT428292">
    <property type="protein sequence ID" value="ALH06988.1"/>
    <property type="molecule type" value="Genomic_DNA"/>
</dbReference>
<dbReference type="Proteomes" id="UP000319438">
    <property type="component" value="Segment"/>
</dbReference>
<reference evidence="1" key="1">
    <citation type="journal article" date="2015" name="Genome Announc.">
        <title>Complete Genome Sequence of a New Member of the Marseilleviridae Recovered from the Brackish Submarine Spring in the Cassis Port-Miou Calanque, France.</title>
        <authorList>
            <person name="Doutre G."/>
            <person name="Arfib B."/>
            <person name="Rochette P."/>
            <person name="Claverie J.M."/>
            <person name="Bonin P."/>
            <person name="Abergel C."/>
        </authorList>
    </citation>
    <scope>NUCLEOTIDE SEQUENCE [LARGE SCALE GENOMIC DNA]</scope>
    <source>
        <strain evidence="1">1</strain>
    </source>
</reference>
<protein>
    <submittedName>
        <fullName evidence="1">Uncharacterized protein</fullName>
    </submittedName>
</protein>
<gene>
    <name evidence="1" type="ORF">PMV_290</name>
</gene>
<proteinExistence type="predicted"/>
<accession>A0A0N9PWH5</accession>